<reference evidence="3" key="1">
    <citation type="submission" date="2023-03" db="EMBL/GenBank/DDBJ databases">
        <authorList>
            <person name="Julca I."/>
        </authorList>
    </citation>
    <scope>NUCLEOTIDE SEQUENCE</scope>
</reference>
<keyword evidence="4" id="KW-1185">Reference proteome</keyword>
<organism evidence="3 4">
    <name type="scientific">Oldenlandia corymbosa var. corymbosa</name>
    <dbReference type="NCBI Taxonomy" id="529605"/>
    <lineage>
        <taxon>Eukaryota</taxon>
        <taxon>Viridiplantae</taxon>
        <taxon>Streptophyta</taxon>
        <taxon>Embryophyta</taxon>
        <taxon>Tracheophyta</taxon>
        <taxon>Spermatophyta</taxon>
        <taxon>Magnoliopsida</taxon>
        <taxon>eudicotyledons</taxon>
        <taxon>Gunneridae</taxon>
        <taxon>Pentapetalae</taxon>
        <taxon>asterids</taxon>
        <taxon>lamiids</taxon>
        <taxon>Gentianales</taxon>
        <taxon>Rubiaceae</taxon>
        <taxon>Rubioideae</taxon>
        <taxon>Spermacoceae</taxon>
        <taxon>Hedyotis-Oldenlandia complex</taxon>
        <taxon>Oldenlandia</taxon>
    </lineage>
</organism>
<dbReference type="Gene3D" id="2.40.50.140">
    <property type="entry name" value="Nucleic acid-binding proteins"/>
    <property type="match status" value="1"/>
</dbReference>
<protein>
    <submittedName>
        <fullName evidence="3">OLC1v1012398C1</fullName>
    </submittedName>
</protein>
<evidence type="ECO:0000313" key="3">
    <source>
        <dbReference type="EMBL" id="CAI9112030.1"/>
    </source>
</evidence>
<name>A0AAV1DYV5_OLDCO</name>
<dbReference type="Pfam" id="PF02721">
    <property type="entry name" value="DUF223"/>
    <property type="match status" value="1"/>
</dbReference>
<dbReference type="InterPro" id="IPR003871">
    <property type="entry name" value="RFA1B/D_OB_1st"/>
</dbReference>
<dbReference type="Proteomes" id="UP001161247">
    <property type="component" value="Chromosome 7"/>
</dbReference>
<evidence type="ECO:0000313" key="4">
    <source>
        <dbReference type="Proteomes" id="UP001161247"/>
    </source>
</evidence>
<dbReference type="AlphaFoldDB" id="A0AAV1DYV5"/>
<evidence type="ECO:0000256" key="1">
    <source>
        <dbReference type="SAM" id="MobiDB-lite"/>
    </source>
</evidence>
<evidence type="ECO:0000259" key="2">
    <source>
        <dbReference type="Pfam" id="PF02721"/>
    </source>
</evidence>
<gene>
    <name evidence="3" type="ORF">OLC1_LOCUS19297</name>
</gene>
<dbReference type="InterPro" id="IPR012340">
    <property type="entry name" value="NA-bd_OB-fold"/>
</dbReference>
<sequence>MYAAQKTKQDVVNQNTISQKTQPMSAAHKTNTPVYESAMIGTHDPVYTDHELETYATDVAAFVEGSVTSVEKKNVRSVELALIDAQGSKIQATIPGRMMKDFMKYFKDEGVCRRLSRFDHGLNISGGYRCSKHEYKIVFGSDTLVESAVDLEIPNHVFEYTPFAEITNFVANFDYCFAKVSATTNLYNGRIYLNDMTIPDIYEMEQDEIKGASINKISLLSSISGYTSFEDFVHDAEMLTLSGISELDQGTDDYPEILEEIVGKKCLFRLDVSNYNIRNITSEISVARVTTDAEIIKKYLDVVSDDQEIDPDLSSEFYPNVTPTQYSTAKTAISCTDETELGLPGDESVDSPPPKKSTSAHYGEESVKSCPSKRARKL</sequence>
<feature type="domain" description="Replication protein A 70 kDa DNA-binding subunit B/D first OB fold" evidence="2">
    <location>
        <begin position="69"/>
        <end position="147"/>
    </location>
</feature>
<dbReference type="EMBL" id="OX459124">
    <property type="protein sequence ID" value="CAI9112030.1"/>
    <property type="molecule type" value="Genomic_DNA"/>
</dbReference>
<proteinExistence type="predicted"/>
<accession>A0AAV1DYV5</accession>
<feature type="region of interest" description="Disordered" evidence="1">
    <location>
        <begin position="337"/>
        <end position="378"/>
    </location>
</feature>